<proteinExistence type="predicted"/>
<dbReference type="EMBL" id="JBFOLJ010000008">
    <property type="protein sequence ID" value="KAL2514671.1"/>
    <property type="molecule type" value="Genomic_DNA"/>
</dbReference>
<dbReference type="Proteomes" id="UP001604277">
    <property type="component" value="Unassembled WGS sequence"/>
</dbReference>
<sequence>MKKHTAGSVSFVTTKKRLPYGGPPLGEAWPSDGSACGGSNLTNHLKPGLGELVETIHKKRNSIEALSCAHPQGVQIMDQFTHRTIELMCERDLRIILCGIEALSCARPPKGRDANQRPIYTLDH</sequence>
<name>A0ABD1TPL6_9LAMI</name>
<gene>
    <name evidence="1" type="ORF">Fot_28642</name>
</gene>
<keyword evidence="2" id="KW-1185">Reference proteome</keyword>
<organism evidence="1 2">
    <name type="scientific">Forsythia ovata</name>
    <dbReference type="NCBI Taxonomy" id="205694"/>
    <lineage>
        <taxon>Eukaryota</taxon>
        <taxon>Viridiplantae</taxon>
        <taxon>Streptophyta</taxon>
        <taxon>Embryophyta</taxon>
        <taxon>Tracheophyta</taxon>
        <taxon>Spermatophyta</taxon>
        <taxon>Magnoliopsida</taxon>
        <taxon>eudicotyledons</taxon>
        <taxon>Gunneridae</taxon>
        <taxon>Pentapetalae</taxon>
        <taxon>asterids</taxon>
        <taxon>lamiids</taxon>
        <taxon>Lamiales</taxon>
        <taxon>Oleaceae</taxon>
        <taxon>Forsythieae</taxon>
        <taxon>Forsythia</taxon>
    </lineage>
</organism>
<protein>
    <submittedName>
        <fullName evidence="1">Uncharacterized protein</fullName>
    </submittedName>
</protein>
<evidence type="ECO:0000313" key="2">
    <source>
        <dbReference type="Proteomes" id="UP001604277"/>
    </source>
</evidence>
<reference evidence="2" key="1">
    <citation type="submission" date="2024-07" db="EMBL/GenBank/DDBJ databases">
        <title>Two chromosome-level genome assemblies of Korean endemic species Abeliophyllum distichum and Forsythia ovata (Oleaceae).</title>
        <authorList>
            <person name="Jang H."/>
        </authorList>
    </citation>
    <scope>NUCLEOTIDE SEQUENCE [LARGE SCALE GENOMIC DNA]</scope>
</reference>
<accession>A0ABD1TPL6</accession>
<dbReference type="AlphaFoldDB" id="A0ABD1TPL6"/>
<evidence type="ECO:0000313" key="1">
    <source>
        <dbReference type="EMBL" id="KAL2514671.1"/>
    </source>
</evidence>
<comment type="caution">
    <text evidence="1">The sequence shown here is derived from an EMBL/GenBank/DDBJ whole genome shotgun (WGS) entry which is preliminary data.</text>
</comment>